<evidence type="ECO:0000313" key="2">
    <source>
        <dbReference type="EMBL" id="RKE52998.1"/>
    </source>
</evidence>
<name>A0A420B8N7_SPHD1</name>
<reference evidence="2 3" key="1">
    <citation type="submission" date="2018-09" db="EMBL/GenBank/DDBJ databases">
        <title>Genomic Encyclopedia of Type Strains, Phase III (KMG-III): the genomes of soil and plant-associated and newly described type strains.</title>
        <authorList>
            <person name="Whitman W."/>
        </authorList>
    </citation>
    <scope>NUCLEOTIDE SEQUENCE [LARGE SCALE GENOMIC DNA]</scope>
    <source>
        <strain evidence="2 3">CECT 7938</strain>
    </source>
</reference>
<dbReference type="AlphaFoldDB" id="A0A420B8N7"/>
<evidence type="ECO:0000313" key="3">
    <source>
        <dbReference type="Proteomes" id="UP000286246"/>
    </source>
</evidence>
<organism evidence="2 3">
    <name type="scientific">Sphingobacterium detergens</name>
    <dbReference type="NCBI Taxonomy" id="1145106"/>
    <lineage>
        <taxon>Bacteria</taxon>
        <taxon>Pseudomonadati</taxon>
        <taxon>Bacteroidota</taxon>
        <taxon>Sphingobacteriia</taxon>
        <taxon>Sphingobacteriales</taxon>
        <taxon>Sphingobacteriaceae</taxon>
        <taxon>Sphingobacterium</taxon>
    </lineage>
</organism>
<dbReference type="EMBL" id="RAPY01000002">
    <property type="protein sequence ID" value="RKE52998.1"/>
    <property type="molecule type" value="Genomic_DNA"/>
</dbReference>
<dbReference type="RefSeq" id="WP_120259980.1">
    <property type="nucleotide sequence ID" value="NZ_RAPY01000002.1"/>
</dbReference>
<feature type="compositionally biased region" description="Basic and acidic residues" evidence="1">
    <location>
        <begin position="481"/>
        <end position="492"/>
    </location>
</feature>
<evidence type="ECO:0000256" key="1">
    <source>
        <dbReference type="SAM" id="MobiDB-lite"/>
    </source>
</evidence>
<protein>
    <submittedName>
        <fullName evidence="2">Uncharacterized protein</fullName>
    </submittedName>
</protein>
<keyword evidence="3" id="KW-1185">Reference proteome</keyword>
<gene>
    <name evidence="2" type="ORF">DFQ12_3245</name>
</gene>
<comment type="caution">
    <text evidence="2">The sequence shown here is derived from an EMBL/GenBank/DDBJ whole genome shotgun (WGS) entry which is preliminary data.</text>
</comment>
<dbReference type="OrthoDB" id="711313at2"/>
<dbReference type="PROSITE" id="PS51257">
    <property type="entry name" value="PROKAR_LIPOPROTEIN"/>
    <property type="match status" value="1"/>
</dbReference>
<accession>A0A420B8N7</accession>
<feature type="region of interest" description="Disordered" evidence="1">
    <location>
        <begin position="481"/>
        <end position="503"/>
    </location>
</feature>
<sequence length="503" mass="56316">MRFLKTTFNLKTSIILFLSVLSIFAGCRKDIVLNSQKANSFASIIEIKESYEKLAIDSRTRDSLKDGLIIRYIPQWENAKYSQINDSTQYTIVPLIGSGQLNEKEIPVQTVNNTAFLVVANGQKFYLSRFYPDKKSDDNFLKNGKLSMIDVFNKNLFTYSYKNGKSTYNAPKAFKSPKGSTKKAAYEIRCREEGTCVWSTYCRGVGYISTSYPGTCSYPTDYTDCDYSVSWSQDRILYNTVCENVWVPDPPTDGGTTNPETPPTPKQLLLQQTKNTDCDGVIRANELTRNQDFRNRVNEIKNKSEEWGAAIKLRDPNDPNSVYIDPASSDNKVSNKSVSPSWDATRGYVIGYIHNHPGEGSPSPSDIFNAAVDILEMVNSQNIPENQLEIYLRNFSSSVVSGGNVYTITIANAQLFAMMTGNFSTAQESANKQYKNAAEKFMNQNYSNGTTTEEFQASGESALIKLYGKMFNLSKQKIGETDSNKAVKRDQNGHISKVNPCTP</sequence>
<proteinExistence type="predicted"/>
<dbReference type="Proteomes" id="UP000286246">
    <property type="component" value="Unassembled WGS sequence"/>
</dbReference>